<dbReference type="KEGG" id="pre:PCA10_02420"/>
<dbReference type="InterPro" id="IPR021871">
    <property type="entry name" value="DUF3482"/>
</dbReference>
<accession>S6BA96</accession>
<reference evidence="2 3" key="1">
    <citation type="journal article" date="2013" name="Genome Announc.">
        <title>Complete Genome Sequence of the Carbazole Degrader Pseudomonas resinovorans Strain CA10 (NBRC 106553).</title>
        <authorList>
            <person name="Shintani M."/>
            <person name="Hosoyama A."/>
            <person name="Ohji S."/>
            <person name="Tsuchikane K."/>
            <person name="Takarada H."/>
            <person name="Yamazoe A."/>
            <person name="Fujita N."/>
            <person name="Nojiri H."/>
        </authorList>
    </citation>
    <scope>NUCLEOTIDE SEQUENCE [LARGE SCALE GENOMIC DNA]</scope>
    <source>
        <strain evidence="2 3">NBRC 106553</strain>
    </source>
</reference>
<dbReference type="HOGENOM" id="CLU_047968_0_0_6"/>
<dbReference type="InterPro" id="IPR006073">
    <property type="entry name" value="GTP-bd"/>
</dbReference>
<dbReference type="GO" id="GO:0002098">
    <property type="term" value="P:tRNA wobble uridine modification"/>
    <property type="evidence" value="ECO:0007669"/>
    <property type="project" value="TreeGrafter"/>
</dbReference>
<dbReference type="RefSeq" id="WP_016490186.1">
    <property type="nucleotide sequence ID" value="NC_021499.1"/>
</dbReference>
<dbReference type="GO" id="GO:0005829">
    <property type="term" value="C:cytosol"/>
    <property type="evidence" value="ECO:0007669"/>
    <property type="project" value="TreeGrafter"/>
</dbReference>
<evidence type="ECO:0000313" key="3">
    <source>
        <dbReference type="Proteomes" id="UP000015503"/>
    </source>
</evidence>
<dbReference type="Pfam" id="PF11981">
    <property type="entry name" value="DUF3482"/>
    <property type="match status" value="1"/>
</dbReference>
<name>S6BA96_METRE</name>
<keyword evidence="3" id="KW-1185">Reference proteome</keyword>
<dbReference type="InterPro" id="IPR027417">
    <property type="entry name" value="P-loop_NTPase"/>
</dbReference>
<dbReference type="STRING" id="1245471.PCA10_02420"/>
<evidence type="ECO:0000313" key="2">
    <source>
        <dbReference type="EMBL" id="BAN45974.1"/>
    </source>
</evidence>
<dbReference type="OrthoDB" id="5406017at2"/>
<dbReference type="EMBL" id="AP013068">
    <property type="protein sequence ID" value="BAN45974.1"/>
    <property type="molecule type" value="Genomic_DNA"/>
</dbReference>
<gene>
    <name evidence="2" type="ORF">PCA10_02420</name>
</gene>
<evidence type="ECO:0000259" key="1">
    <source>
        <dbReference type="Pfam" id="PF01926"/>
    </source>
</evidence>
<proteinExistence type="predicted"/>
<sequence length="456" mass="49842">MTKPLKLAVVGHTNVGKTSLLRTLLRDRTFGEVSHRPSTTRHVEGARLSVDGQPLLELYDTPGLEDAIALLDHLERQDRPGERLDGPARLARFLDGSEARQRFEQEAKVLRQLLASDAGLYVIDAREPVLAKYRDELAVLAMCGRPLLPVLNFVASDDHRESDWREALARLGLHALVRFDSVAPPIDGEQRLYDSLALLLERARPQLQRLVDDHQAQRQLRLEAGSRLIAELLLDVAACRRSVPAQEAALQAATETLRQQVRQREQRCVEALLRLYAFGQEDAATSDLPLLGGRWGDDLFNPETLKQLGVRLGGGMAAGAAAGAGVDLLVGGLTLGAAAALGAIAGGAWQTFGHYGERLLGKIKGQRELTVDDAILRLLALRQRLLLAALDARGHAAFEAVRIAPPEERQWREGKLPAVLSKARAHPEWSSLNAGAELEQAERQGQVALLAQALRS</sequence>
<dbReference type="AlphaFoldDB" id="S6BA96"/>
<organism evidence="2 3">
    <name type="scientific">Metapseudomonas resinovorans NBRC 106553</name>
    <dbReference type="NCBI Taxonomy" id="1245471"/>
    <lineage>
        <taxon>Bacteria</taxon>
        <taxon>Pseudomonadati</taxon>
        <taxon>Pseudomonadota</taxon>
        <taxon>Gammaproteobacteria</taxon>
        <taxon>Pseudomonadales</taxon>
        <taxon>Pseudomonadaceae</taxon>
        <taxon>Metapseudomonas</taxon>
    </lineage>
</organism>
<dbReference type="PANTHER" id="PTHR42714:SF7">
    <property type="entry name" value="G DOMAIN-CONTAINING PROTEIN"/>
    <property type="match status" value="1"/>
</dbReference>
<dbReference type="GO" id="GO:0030488">
    <property type="term" value="P:tRNA methylation"/>
    <property type="evidence" value="ECO:0007669"/>
    <property type="project" value="TreeGrafter"/>
</dbReference>
<dbReference type="Gene3D" id="3.40.50.300">
    <property type="entry name" value="P-loop containing nucleotide triphosphate hydrolases"/>
    <property type="match status" value="1"/>
</dbReference>
<protein>
    <recommendedName>
        <fullName evidence="1">G domain-containing protein</fullName>
    </recommendedName>
</protein>
<dbReference type="eggNOG" id="COG0486">
    <property type="taxonomic scope" value="Bacteria"/>
</dbReference>
<dbReference type="SUPFAM" id="SSF52540">
    <property type="entry name" value="P-loop containing nucleoside triphosphate hydrolases"/>
    <property type="match status" value="1"/>
</dbReference>
<feature type="domain" description="G" evidence="1">
    <location>
        <begin position="7"/>
        <end position="151"/>
    </location>
</feature>
<dbReference type="Pfam" id="PF01926">
    <property type="entry name" value="MMR_HSR1"/>
    <property type="match status" value="1"/>
</dbReference>
<dbReference type="Proteomes" id="UP000015503">
    <property type="component" value="Chromosome"/>
</dbReference>
<dbReference type="GO" id="GO:0005525">
    <property type="term" value="F:GTP binding"/>
    <property type="evidence" value="ECO:0007669"/>
    <property type="project" value="InterPro"/>
</dbReference>
<dbReference type="PATRIC" id="fig|1245471.3.peg.239"/>
<dbReference type="PANTHER" id="PTHR42714">
    <property type="entry name" value="TRNA MODIFICATION GTPASE GTPBP3"/>
    <property type="match status" value="1"/>
</dbReference>